<sequence length="153" mass="16529">MACYNDGDFQKYFKENMDGLGLPSPSTWFDTAMSSFGIASASVELVGKFGAQTGLRTLAGATFLGEKLVIGGGLLLVGYAGAAVGSAAVATGRSLGCGTRLIDVISYIEKNDLQFKGYKEFFVQHPEVYDVNHSNRKAFATKARYQHVLFEYT</sequence>
<dbReference type="AlphaFoldDB" id="A0A2T1KTE2"/>
<dbReference type="OrthoDB" id="6889661at2"/>
<accession>A0A2T1KTE2</accession>
<comment type="caution">
    <text evidence="1">The sequence shown here is derived from an EMBL/GenBank/DDBJ whole genome shotgun (WGS) entry which is preliminary data.</text>
</comment>
<evidence type="ECO:0000313" key="1">
    <source>
        <dbReference type="EMBL" id="PSF13377.1"/>
    </source>
</evidence>
<proteinExistence type="predicted"/>
<dbReference type="RefSeq" id="WP_106760950.1">
    <property type="nucleotide sequence ID" value="NZ_PXNP01000009.1"/>
</dbReference>
<dbReference type="Proteomes" id="UP000239866">
    <property type="component" value="Unassembled WGS sequence"/>
</dbReference>
<gene>
    <name evidence="1" type="ORF">C7H09_01840</name>
</gene>
<reference evidence="1 2" key="1">
    <citation type="submission" date="2018-03" db="EMBL/GenBank/DDBJ databases">
        <title>Marinobacter brunus sp. nov., a marine bacterium of Gamma-proteobacteria isolated from the surface seawater of the South China Sea.</title>
        <authorList>
            <person name="Cheng H."/>
            <person name="Wu Y.-H."/>
            <person name="Xamxidin M."/>
            <person name="Xu X.-W."/>
        </authorList>
    </citation>
    <scope>NUCLEOTIDE SEQUENCE [LARGE SCALE GENOMIC DNA]</scope>
    <source>
        <strain evidence="1 2">NH169-3</strain>
    </source>
</reference>
<protein>
    <submittedName>
        <fullName evidence="1">Uncharacterized protein</fullName>
    </submittedName>
</protein>
<dbReference type="EMBL" id="PXNP01000009">
    <property type="protein sequence ID" value="PSF13377.1"/>
    <property type="molecule type" value="Genomic_DNA"/>
</dbReference>
<organism evidence="1 2">
    <name type="scientific">Marinobacter fuscus</name>
    <dbReference type="NCBI Taxonomy" id="2109942"/>
    <lineage>
        <taxon>Bacteria</taxon>
        <taxon>Pseudomonadati</taxon>
        <taxon>Pseudomonadota</taxon>
        <taxon>Gammaproteobacteria</taxon>
        <taxon>Pseudomonadales</taxon>
        <taxon>Marinobacteraceae</taxon>
        <taxon>Marinobacter</taxon>
    </lineage>
</organism>
<evidence type="ECO:0000313" key="2">
    <source>
        <dbReference type="Proteomes" id="UP000239866"/>
    </source>
</evidence>
<keyword evidence="2" id="KW-1185">Reference proteome</keyword>
<name>A0A2T1KTE2_9GAMM</name>